<dbReference type="Pfam" id="PF00501">
    <property type="entry name" value="AMP-binding"/>
    <property type="match status" value="1"/>
</dbReference>
<feature type="domain" description="AMP-binding enzyme C-terminal" evidence="2">
    <location>
        <begin position="424"/>
        <end position="496"/>
    </location>
</feature>
<dbReference type="PANTHER" id="PTHR43767">
    <property type="entry name" value="LONG-CHAIN-FATTY-ACID--COA LIGASE"/>
    <property type="match status" value="1"/>
</dbReference>
<keyword evidence="4" id="KW-1185">Reference proteome</keyword>
<dbReference type="InterPro" id="IPR050237">
    <property type="entry name" value="ATP-dep_AMP-bd_enzyme"/>
</dbReference>
<dbReference type="Gene3D" id="3.30.300.30">
    <property type="match status" value="1"/>
</dbReference>
<evidence type="ECO:0000313" key="3">
    <source>
        <dbReference type="EMBL" id="GAA6198351.1"/>
    </source>
</evidence>
<keyword evidence="3" id="KW-0436">Ligase</keyword>
<dbReference type="InterPro" id="IPR020845">
    <property type="entry name" value="AMP-binding_CS"/>
</dbReference>
<evidence type="ECO:0000259" key="1">
    <source>
        <dbReference type="Pfam" id="PF00501"/>
    </source>
</evidence>
<reference evidence="3 4" key="1">
    <citation type="submission" date="2024-04" db="EMBL/GenBank/DDBJ databases">
        <title>Draft genome sequence of Pseudophaeobacter arcticus NBRC 116598.</title>
        <authorList>
            <person name="Miyakawa T."/>
            <person name="Kusuya Y."/>
            <person name="Miura T."/>
        </authorList>
    </citation>
    <scope>NUCLEOTIDE SEQUENCE [LARGE SCALE GENOMIC DNA]</scope>
    <source>
        <strain evidence="3 4">SU-CL00105</strain>
    </source>
</reference>
<dbReference type="Pfam" id="PF13193">
    <property type="entry name" value="AMP-binding_C"/>
    <property type="match status" value="1"/>
</dbReference>
<dbReference type="EMBL" id="BAABWU010000021">
    <property type="protein sequence ID" value="GAA6198351.1"/>
    <property type="molecule type" value="Genomic_DNA"/>
</dbReference>
<dbReference type="InterPro" id="IPR000873">
    <property type="entry name" value="AMP-dep_synth/lig_dom"/>
</dbReference>
<comment type="caution">
    <text evidence="3">The sequence shown here is derived from an EMBL/GenBank/DDBJ whole genome shotgun (WGS) entry which is preliminary data.</text>
</comment>
<sequence length="519" mass="56582">MQITSMIKRAAQINPNGIATIFQNRQQSWSQMLDRVARLAGALQELGMKPGDRVALVSLNSDRFIEYYFAVVWGGGAMMPMNIRWSAAECAYALNDAGAEILICDDAFRDLAAEVKPQVTGLKTLIYAGDGATPEGMENYEDLLAAAAPAADLERSGDDLAGVFYTGGTTGFPKGVMLSHTNFYVGAVSNAHDINMHDRTVYLHAAPMFHIADLLWFSAITLMAGTHVIIPMFTPEGTLKAIEQHRPDQTLLVPVMLQMVLQSDKLAQTDISSLRQIAYGASPITEAVLKDAFVKFPNVSFLQAFGQTELSPVATILPAEYHVLDGPKAGKLRSAGRATRVCEIRIVDDHNQEVARGDVGQIAVKGPTTMLGYWNKPEVTAETIIDGWVMTGDAGYMDEDGFVFLVDRVKDMIVSGGENVYSAEVENALGQHPAVATSAVIGIPSDQWGESVHALVILHPDATVTTEELQAHCHQLIAGYKCPRSIEYRTEPFPLSGANKVLKTELRKPYWQGKQRQIS</sequence>
<dbReference type="SUPFAM" id="SSF56801">
    <property type="entry name" value="Acetyl-CoA synthetase-like"/>
    <property type="match status" value="1"/>
</dbReference>
<dbReference type="InterPro" id="IPR025110">
    <property type="entry name" value="AMP-bd_C"/>
</dbReference>
<accession>A0ABQ0AR50</accession>
<dbReference type="Gene3D" id="3.40.50.12780">
    <property type="entry name" value="N-terminal domain of ligase-like"/>
    <property type="match status" value="1"/>
</dbReference>
<name>A0ABQ0AR50_9RHOB</name>
<dbReference type="RefSeq" id="WP_353402189.1">
    <property type="nucleotide sequence ID" value="NZ_BAABWU010000021.1"/>
</dbReference>
<protein>
    <submittedName>
        <fullName evidence="3">Long-chain fatty acid--CoA ligase</fullName>
    </submittedName>
</protein>
<organism evidence="3 4">
    <name type="scientific">Pseudophaeobacter arcticus</name>
    <dbReference type="NCBI Taxonomy" id="385492"/>
    <lineage>
        <taxon>Bacteria</taxon>
        <taxon>Pseudomonadati</taxon>
        <taxon>Pseudomonadota</taxon>
        <taxon>Alphaproteobacteria</taxon>
        <taxon>Rhodobacterales</taxon>
        <taxon>Paracoccaceae</taxon>
        <taxon>Pseudophaeobacter</taxon>
    </lineage>
</organism>
<evidence type="ECO:0000259" key="2">
    <source>
        <dbReference type="Pfam" id="PF13193"/>
    </source>
</evidence>
<dbReference type="Proteomes" id="UP001441944">
    <property type="component" value="Unassembled WGS sequence"/>
</dbReference>
<dbReference type="InterPro" id="IPR045851">
    <property type="entry name" value="AMP-bd_C_sf"/>
</dbReference>
<dbReference type="InterPro" id="IPR042099">
    <property type="entry name" value="ANL_N_sf"/>
</dbReference>
<dbReference type="PROSITE" id="PS00455">
    <property type="entry name" value="AMP_BINDING"/>
    <property type="match status" value="1"/>
</dbReference>
<dbReference type="NCBIfam" id="NF004837">
    <property type="entry name" value="PRK06187.1"/>
    <property type="match status" value="1"/>
</dbReference>
<evidence type="ECO:0000313" key="4">
    <source>
        <dbReference type="Proteomes" id="UP001441944"/>
    </source>
</evidence>
<dbReference type="GO" id="GO:0016874">
    <property type="term" value="F:ligase activity"/>
    <property type="evidence" value="ECO:0007669"/>
    <property type="project" value="UniProtKB-KW"/>
</dbReference>
<proteinExistence type="predicted"/>
<gene>
    <name evidence="3" type="ORF">NBRC116598_37960</name>
</gene>
<dbReference type="PANTHER" id="PTHR43767:SF1">
    <property type="entry name" value="NONRIBOSOMAL PEPTIDE SYNTHASE PES1 (EUROFUNG)-RELATED"/>
    <property type="match status" value="1"/>
</dbReference>
<feature type="domain" description="AMP-dependent synthetase/ligase" evidence="1">
    <location>
        <begin position="8"/>
        <end position="374"/>
    </location>
</feature>